<keyword evidence="1" id="KW-0540">Nuclease</keyword>
<dbReference type="SUPFAM" id="SSF88723">
    <property type="entry name" value="PIN domain-like"/>
    <property type="match status" value="1"/>
</dbReference>
<dbReference type="Pfam" id="PF01367">
    <property type="entry name" value="5_3_exonuc"/>
    <property type="match status" value="1"/>
</dbReference>
<dbReference type="GO" id="GO:0003677">
    <property type="term" value="F:DNA binding"/>
    <property type="evidence" value="ECO:0007669"/>
    <property type="project" value="UniProtKB-KW"/>
</dbReference>
<dbReference type="Gene3D" id="1.10.150.20">
    <property type="entry name" value="5' to 3' exonuclease, C-terminal subdomain"/>
    <property type="match status" value="1"/>
</dbReference>
<dbReference type="CDD" id="cd09898">
    <property type="entry name" value="H3TH_53EXO"/>
    <property type="match status" value="1"/>
</dbReference>
<dbReference type="GO" id="GO:0017108">
    <property type="term" value="F:5'-flap endonuclease activity"/>
    <property type="evidence" value="ECO:0007669"/>
    <property type="project" value="InterPro"/>
</dbReference>
<dbReference type="InterPro" id="IPR020046">
    <property type="entry name" value="5-3_exonucl_a-hlix_arch_N"/>
</dbReference>
<dbReference type="Pfam" id="PF02739">
    <property type="entry name" value="5_3_exonuc_N"/>
    <property type="match status" value="1"/>
</dbReference>
<comment type="caution">
    <text evidence="5">The sequence shown here is derived from an EMBL/GenBank/DDBJ whole genome shotgun (WGS) entry which is preliminary data.</text>
</comment>
<dbReference type="GO" id="GO:0033567">
    <property type="term" value="P:DNA replication, Okazaki fragment processing"/>
    <property type="evidence" value="ECO:0007669"/>
    <property type="project" value="InterPro"/>
</dbReference>
<dbReference type="SMART" id="SM00475">
    <property type="entry name" value="53EXOc"/>
    <property type="match status" value="1"/>
</dbReference>
<evidence type="ECO:0000256" key="1">
    <source>
        <dbReference type="ARBA" id="ARBA00022722"/>
    </source>
</evidence>
<dbReference type="PANTHER" id="PTHR42646:SF2">
    <property type="entry name" value="5'-3' EXONUCLEASE FAMILY PROTEIN"/>
    <property type="match status" value="1"/>
</dbReference>
<evidence type="ECO:0000256" key="3">
    <source>
        <dbReference type="ARBA" id="ARBA00023125"/>
    </source>
</evidence>
<dbReference type="EMBL" id="DSPJ01000036">
    <property type="protein sequence ID" value="HEX61761.1"/>
    <property type="molecule type" value="Genomic_DNA"/>
</dbReference>
<sequence length="313" mass="34900">MNILVLVDTLNFFHRAFHAYPPQLTTPQGEPINAVYGFATMLLALVQELGPTHLAVAYESEKEPTFRELEFPAYKATRVPLPPEEQVMFDSQLPRLEEFVKAAKITVLRAEGFEADDVIGTVSRLVTSHKLPATEAIIASNDRDLMQLIGPRVRFYLPAVGSKQKAKLYTERDFFEEYGFRPPALVDYKALRGDPSDNIPGVRGIGEKTAAELIKKYGAVTEIYKHILEIRPAIAQKLADGKKDAVLSRKIATIVADAPVKINLEELKFGGFDQPEVCALFEKWGFKSLLRKLGKASDDRRQDSGGSNQLKLV</sequence>
<proteinExistence type="predicted"/>
<dbReference type="InterPro" id="IPR038969">
    <property type="entry name" value="FEN"/>
</dbReference>
<organism evidence="5">
    <name type="scientific">candidate division WWE3 bacterium</name>
    <dbReference type="NCBI Taxonomy" id="2053526"/>
    <lineage>
        <taxon>Bacteria</taxon>
        <taxon>Katanobacteria</taxon>
    </lineage>
</organism>
<dbReference type="Gene3D" id="3.40.50.1010">
    <property type="entry name" value="5'-nuclease"/>
    <property type="match status" value="1"/>
</dbReference>
<dbReference type="InterPro" id="IPR002421">
    <property type="entry name" value="5-3_exonuclease"/>
</dbReference>
<dbReference type="InterPro" id="IPR008918">
    <property type="entry name" value="HhH2"/>
</dbReference>
<evidence type="ECO:0000313" key="5">
    <source>
        <dbReference type="EMBL" id="HEX61761.1"/>
    </source>
</evidence>
<protein>
    <recommendedName>
        <fullName evidence="4">5'-3' exonuclease domain-containing protein</fullName>
    </recommendedName>
</protein>
<dbReference type="CDD" id="cd09859">
    <property type="entry name" value="PIN_53EXO"/>
    <property type="match status" value="1"/>
</dbReference>
<evidence type="ECO:0000259" key="4">
    <source>
        <dbReference type="SMART" id="SM00475"/>
    </source>
</evidence>
<dbReference type="SMART" id="SM00279">
    <property type="entry name" value="HhH2"/>
    <property type="match status" value="1"/>
</dbReference>
<dbReference type="AlphaFoldDB" id="A0A831Z0S1"/>
<evidence type="ECO:0000256" key="2">
    <source>
        <dbReference type="ARBA" id="ARBA00022801"/>
    </source>
</evidence>
<reference evidence="5" key="1">
    <citation type="journal article" date="2020" name="mSystems">
        <title>Genome- and Community-Level Interaction Insights into Carbon Utilization and Element Cycling Functions of Hydrothermarchaeota in Hydrothermal Sediment.</title>
        <authorList>
            <person name="Zhou Z."/>
            <person name="Liu Y."/>
            <person name="Xu W."/>
            <person name="Pan J."/>
            <person name="Luo Z.H."/>
            <person name="Li M."/>
        </authorList>
    </citation>
    <scope>NUCLEOTIDE SEQUENCE [LARGE SCALE GENOMIC DNA]</scope>
    <source>
        <strain evidence="5">SpSt-361</strain>
    </source>
</reference>
<dbReference type="SUPFAM" id="SSF47807">
    <property type="entry name" value="5' to 3' exonuclease, C-terminal subdomain"/>
    <property type="match status" value="1"/>
</dbReference>
<dbReference type="InterPro" id="IPR029060">
    <property type="entry name" value="PIN-like_dom_sf"/>
</dbReference>
<dbReference type="GO" id="GO:0008409">
    <property type="term" value="F:5'-3' exonuclease activity"/>
    <property type="evidence" value="ECO:0007669"/>
    <property type="project" value="InterPro"/>
</dbReference>
<gene>
    <name evidence="5" type="ORF">ENR01_01200</name>
</gene>
<dbReference type="FunFam" id="1.10.150.20:FF:000003">
    <property type="entry name" value="DNA polymerase I"/>
    <property type="match status" value="1"/>
</dbReference>
<keyword evidence="2" id="KW-0378">Hydrolase</keyword>
<dbReference type="InterPro" id="IPR020045">
    <property type="entry name" value="DNA_polI_H3TH"/>
</dbReference>
<keyword evidence="3" id="KW-0238">DNA-binding</keyword>
<dbReference type="PANTHER" id="PTHR42646">
    <property type="entry name" value="FLAP ENDONUCLEASE XNI"/>
    <property type="match status" value="1"/>
</dbReference>
<dbReference type="InterPro" id="IPR036279">
    <property type="entry name" value="5-3_exonuclease_C_sf"/>
</dbReference>
<feature type="domain" description="5'-3' exonuclease" evidence="4">
    <location>
        <begin position="1"/>
        <end position="270"/>
    </location>
</feature>
<accession>A0A831Z0S1</accession>
<name>A0A831Z0S1_UNCKA</name>